<protein>
    <submittedName>
        <fullName evidence="1">Uncharacterized protein</fullName>
    </submittedName>
</protein>
<keyword evidence="2" id="KW-1185">Reference proteome</keyword>
<proteinExistence type="predicted"/>
<dbReference type="EMBL" id="JAINZW010000003">
    <property type="protein sequence ID" value="MBZ4039592.1"/>
    <property type="molecule type" value="Genomic_DNA"/>
</dbReference>
<evidence type="ECO:0000313" key="1">
    <source>
        <dbReference type="EMBL" id="MBZ4039592.1"/>
    </source>
</evidence>
<name>A0ABS7T6T2_9GAMM</name>
<sequence>MAPGEQMARARHAMVTGVGLALLLVPALAPTAQERPQAASGQGTYMPVGRMNDPFVFCSEGMPMHGWVAVNPVSGTWAPISQYVNYQWIPTYVAICPRAMGQGVWQGPGTGSTVPFVH</sequence>
<comment type="caution">
    <text evidence="1">The sequence shown here is derived from an EMBL/GenBank/DDBJ whole genome shotgun (WGS) entry which is preliminary data.</text>
</comment>
<organism evidence="1 2">
    <name type="scientific">Novilysobacter selenitireducens</name>
    <dbReference type="NCBI Taxonomy" id="2872639"/>
    <lineage>
        <taxon>Bacteria</taxon>
        <taxon>Pseudomonadati</taxon>
        <taxon>Pseudomonadota</taxon>
        <taxon>Gammaproteobacteria</taxon>
        <taxon>Lysobacterales</taxon>
        <taxon>Lysobacteraceae</taxon>
        <taxon>Novilysobacter</taxon>
    </lineage>
</organism>
<gene>
    <name evidence="1" type="ORF">K6753_08600</name>
</gene>
<reference evidence="1 2" key="1">
    <citation type="submission" date="2021-09" db="EMBL/GenBank/DDBJ databases">
        <title>Lysobacter sp. 13A isolated from the river sediment.</title>
        <authorList>
            <person name="Liu H."/>
            <person name="Li S."/>
            <person name="Mao S."/>
        </authorList>
    </citation>
    <scope>NUCLEOTIDE SEQUENCE [LARGE SCALE GENOMIC DNA]</scope>
    <source>
        <strain evidence="1 2">13A</strain>
    </source>
</reference>
<dbReference type="RefSeq" id="WP_223676040.1">
    <property type="nucleotide sequence ID" value="NZ_JAINZW010000003.1"/>
</dbReference>
<accession>A0ABS7T6T2</accession>
<dbReference type="Proteomes" id="UP001430954">
    <property type="component" value="Unassembled WGS sequence"/>
</dbReference>
<evidence type="ECO:0000313" key="2">
    <source>
        <dbReference type="Proteomes" id="UP001430954"/>
    </source>
</evidence>